<dbReference type="InterPro" id="IPR011528">
    <property type="entry name" value="NERD"/>
</dbReference>
<evidence type="ECO:0000256" key="4">
    <source>
        <dbReference type="ARBA" id="ARBA00022840"/>
    </source>
</evidence>
<evidence type="ECO:0000313" key="9">
    <source>
        <dbReference type="Proteomes" id="UP000245812"/>
    </source>
</evidence>
<proteinExistence type="predicted"/>
<dbReference type="GO" id="GO:0043138">
    <property type="term" value="F:3'-5' DNA helicase activity"/>
    <property type="evidence" value="ECO:0007669"/>
    <property type="project" value="TreeGrafter"/>
</dbReference>
<reference evidence="8 9" key="1">
    <citation type="submission" date="2018-05" db="EMBL/GenBank/DDBJ databases">
        <title>Genomic Encyclopedia of Type Strains, Phase IV (KMG-IV): sequencing the most valuable type-strain genomes for metagenomic binning, comparative biology and taxonomic classification.</title>
        <authorList>
            <person name="Goeker M."/>
        </authorList>
    </citation>
    <scope>NUCLEOTIDE SEQUENCE [LARGE SCALE GENOMIC DNA]</scope>
    <source>
        <strain evidence="8 9">DSM 14263</strain>
    </source>
</reference>
<dbReference type="InterPro" id="IPR014017">
    <property type="entry name" value="DNA_helicase_UvrD-like_C"/>
</dbReference>
<evidence type="ECO:0000313" key="8">
    <source>
        <dbReference type="EMBL" id="PWK92686.1"/>
    </source>
</evidence>
<evidence type="ECO:0000259" key="6">
    <source>
        <dbReference type="Pfam" id="PF08378"/>
    </source>
</evidence>
<dbReference type="Pfam" id="PF13245">
    <property type="entry name" value="AAA_19"/>
    <property type="match status" value="1"/>
</dbReference>
<dbReference type="InterPro" id="IPR027417">
    <property type="entry name" value="P-loop_NTPase"/>
</dbReference>
<dbReference type="Pfam" id="PF08378">
    <property type="entry name" value="NERD"/>
    <property type="match status" value="1"/>
</dbReference>
<dbReference type="Proteomes" id="UP000245812">
    <property type="component" value="Unassembled WGS sequence"/>
</dbReference>
<evidence type="ECO:0000256" key="3">
    <source>
        <dbReference type="ARBA" id="ARBA00022806"/>
    </source>
</evidence>
<keyword evidence="3" id="KW-0347">Helicase</keyword>
<dbReference type="GO" id="GO:0003677">
    <property type="term" value="F:DNA binding"/>
    <property type="evidence" value="ECO:0007669"/>
    <property type="project" value="InterPro"/>
</dbReference>
<dbReference type="GO" id="GO:0005829">
    <property type="term" value="C:cytosol"/>
    <property type="evidence" value="ECO:0007669"/>
    <property type="project" value="TreeGrafter"/>
</dbReference>
<dbReference type="EMBL" id="QGHC01000001">
    <property type="protein sequence ID" value="PWK92686.1"/>
    <property type="molecule type" value="Genomic_DNA"/>
</dbReference>
<gene>
    <name evidence="8" type="ORF">C7456_10118</name>
</gene>
<keyword evidence="9" id="KW-1185">Reference proteome</keyword>
<dbReference type="InterPro" id="IPR000212">
    <property type="entry name" value="DNA_helicase_UvrD/REP"/>
</dbReference>
<name>A0A316IIV4_9GAMM</name>
<keyword evidence="2" id="KW-0378">Hydrolase</keyword>
<feature type="domain" description="NERD" evidence="6">
    <location>
        <begin position="125"/>
        <end position="217"/>
    </location>
</feature>
<evidence type="ECO:0000256" key="5">
    <source>
        <dbReference type="ARBA" id="ARBA00034923"/>
    </source>
</evidence>
<dbReference type="SUPFAM" id="SSF52540">
    <property type="entry name" value="P-loop containing nucleoside triphosphate hydrolases"/>
    <property type="match status" value="1"/>
</dbReference>
<dbReference type="Gene3D" id="3.40.50.300">
    <property type="entry name" value="P-loop containing nucleotide triphosphate hydrolases"/>
    <property type="match status" value="2"/>
</dbReference>
<dbReference type="PANTHER" id="PTHR11070:SF2">
    <property type="entry name" value="ATP-DEPENDENT DNA HELICASE SRS2"/>
    <property type="match status" value="1"/>
</dbReference>
<feature type="domain" description="UvrD-like helicase C-terminal" evidence="7">
    <location>
        <begin position="650"/>
        <end position="706"/>
    </location>
</feature>
<dbReference type="PANTHER" id="PTHR11070">
    <property type="entry name" value="UVRD / RECB / PCRA DNA HELICASE FAMILY MEMBER"/>
    <property type="match status" value="1"/>
</dbReference>
<dbReference type="GO" id="GO:0005524">
    <property type="term" value="F:ATP binding"/>
    <property type="evidence" value="ECO:0007669"/>
    <property type="project" value="UniProtKB-KW"/>
</dbReference>
<keyword evidence="4" id="KW-0067">ATP-binding</keyword>
<evidence type="ECO:0000259" key="7">
    <source>
        <dbReference type="Pfam" id="PF13361"/>
    </source>
</evidence>
<dbReference type="AlphaFoldDB" id="A0A316IIV4"/>
<accession>A0A316IIV4</accession>
<evidence type="ECO:0000256" key="1">
    <source>
        <dbReference type="ARBA" id="ARBA00022741"/>
    </source>
</evidence>
<keyword evidence="1" id="KW-0547">Nucleotide-binding</keyword>
<organism evidence="8 9">
    <name type="scientific">Fulvimonas soli</name>
    <dbReference type="NCBI Taxonomy" id="155197"/>
    <lineage>
        <taxon>Bacteria</taxon>
        <taxon>Pseudomonadati</taxon>
        <taxon>Pseudomonadota</taxon>
        <taxon>Gammaproteobacteria</taxon>
        <taxon>Lysobacterales</taxon>
        <taxon>Rhodanobacteraceae</taxon>
        <taxon>Fulvimonas</taxon>
    </lineage>
</organism>
<dbReference type="Pfam" id="PF13361">
    <property type="entry name" value="UvrD_C"/>
    <property type="match status" value="1"/>
</dbReference>
<evidence type="ECO:0000256" key="2">
    <source>
        <dbReference type="ARBA" id="ARBA00022801"/>
    </source>
</evidence>
<comment type="caution">
    <text evidence="8">The sequence shown here is derived from an EMBL/GenBank/DDBJ whole genome shotgun (WGS) entry which is preliminary data.</text>
</comment>
<dbReference type="CDD" id="cd18807">
    <property type="entry name" value="SF1_C_UvrD"/>
    <property type="match status" value="1"/>
</dbReference>
<dbReference type="GO" id="GO:0000725">
    <property type="term" value="P:recombinational repair"/>
    <property type="evidence" value="ECO:0007669"/>
    <property type="project" value="TreeGrafter"/>
</dbReference>
<dbReference type="GO" id="GO:0016787">
    <property type="term" value="F:hydrolase activity"/>
    <property type="evidence" value="ECO:0007669"/>
    <property type="project" value="UniProtKB-KW"/>
</dbReference>
<sequence>MPSTASATARRCRLDTALPVPPWTPSHSISAKVNACIALISDKVWTWMGMMYGSWSGCRRIDPPRRSPCGGRPNPDRHAPLSTGPHGALAPAGIRLLSGEGNFHGRRMAKLIPSRNSCLPRMTGGEKRLSERLEQKLEDDYLLWYDVPVGPRQRHPDFVVLHPRRGLLVLEVKDWKPDTIRRADKTQFTLVTERGLATENNPLLQARSYAVEIKMALERDPALRHPEGHRHAGELVMPWGFGVVLANISRKQFEAGGLGEVIAPHLAVCQDEMYESVDAEAFQERLWAMFPQVFPAALTLPQLDRVRWHLFPEIRVEPGDGQFGLFGRERDAAKPLEIPELVKVMDAQQEQLARSLGDEHRIIHGVAGSGKTMILGFRALRLARALAKPILVLCYNKTLAARLEQLIGERGLADKVQVYNFHRWCRQMLVSYHVPLPGGAGREFTDALPPAIMAAVERGQIPRFQYGAVLVDEGHDFEPDWYRLIVQMVDPSTNSLLVLYDDAQNIYGKPGRRRISWKSLGIQAQGRTTILKLNYRNTLEILAVARGFADELLSERSEDDDGVPLVAPESAGRRGPLPELVRTDTAAAQLDVLIARLRDEHAHGRAWSAMAVIFRNQWEGEKLHEALQRAGIPSRLAEGGGKRTLFVVEDAVKLVTMHSSKGLEFPFVIIPGLGSLPKPGKDEAEEARLLYVAMTRATERLLLIHHDDSVFSRRIRTAINEVQAQLQPA</sequence>
<protein>
    <recommendedName>
        <fullName evidence="5">DNA 3'-5' helicase II</fullName>
    </recommendedName>
</protein>